<gene>
    <name evidence="2" type="ORF">G7Y89_g13841</name>
</gene>
<proteinExistence type="predicted"/>
<feature type="signal peptide" evidence="1">
    <location>
        <begin position="1"/>
        <end position="18"/>
    </location>
</feature>
<dbReference type="AlphaFoldDB" id="A0A8H4VXU8"/>
<evidence type="ECO:0000313" key="2">
    <source>
        <dbReference type="EMBL" id="KAF4624330.1"/>
    </source>
</evidence>
<name>A0A8H4VXU8_9HELO</name>
<sequence>MKLFHYLALLSTLRPAFAQQNPGGLFISPGQITRFETVLTVPGDSPGDVHGGQAKLIYNGIAPQLATGVLQNVVAWVDNSSLTGAPAGWFFYDVYCCSPPVMLSAGSGTRLYEGDLVSTSFLYQPANDVYQNTWFIQRGPAGAQSNAVNINGSNIFDPKSEPQTINGITTDPEYQVASIIIEVDGKNATWDWGYTMWNNTIIESSTNATHWCYEPLFIPQDIDNGNIGYWYRSTIIVANTDGVSSTCCMRALQMGLGTTFPNDLPPL</sequence>
<dbReference type="EMBL" id="JAAMPI010001690">
    <property type="protein sequence ID" value="KAF4624330.1"/>
    <property type="molecule type" value="Genomic_DNA"/>
</dbReference>
<organism evidence="2 3">
    <name type="scientific">Cudoniella acicularis</name>
    <dbReference type="NCBI Taxonomy" id="354080"/>
    <lineage>
        <taxon>Eukaryota</taxon>
        <taxon>Fungi</taxon>
        <taxon>Dikarya</taxon>
        <taxon>Ascomycota</taxon>
        <taxon>Pezizomycotina</taxon>
        <taxon>Leotiomycetes</taxon>
        <taxon>Helotiales</taxon>
        <taxon>Tricladiaceae</taxon>
        <taxon>Cudoniella</taxon>
    </lineage>
</organism>
<evidence type="ECO:0000313" key="3">
    <source>
        <dbReference type="Proteomes" id="UP000566819"/>
    </source>
</evidence>
<accession>A0A8H4VXU8</accession>
<keyword evidence="1" id="KW-0732">Signal</keyword>
<dbReference type="Proteomes" id="UP000566819">
    <property type="component" value="Unassembled WGS sequence"/>
</dbReference>
<comment type="caution">
    <text evidence="2">The sequence shown here is derived from an EMBL/GenBank/DDBJ whole genome shotgun (WGS) entry which is preliminary data.</text>
</comment>
<feature type="chain" id="PRO_5034503053" evidence="1">
    <location>
        <begin position="19"/>
        <end position="267"/>
    </location>
</feature>
<evidence type="ECO:0000256" key="1">
    <source>
        <dbReference type="SAM" id="SignalP"/>
    </source>
</evidence>
<reference evidence="2 3" key="1">
    <citation type="submission" date="2020-03" db="EMBL/GenBank/DDBJ databases">
        <title>Draft Genome Sequence of Cudoniella acicularis.</title>
        <authorList>
            <person name="Buettner E."/>
            <person name="Kellner H."/>
        </authorList>
    </citation>
    <scope>NUCLEOTIDE SEQUENCE [LARGE SCALE GENOMIC DNA]</scope>
    <source>
        <strain evidence="2 3">DSM 108380</strain>
    </source>
</reference>
<protein>
    <submittedName>
        <fullName evidence="2">Uncharacterized protein</fullName>
    </submittedName>
</protein>
<keyword evidence="3" id="KW-1185">Reference proteome</keyword>